<dbReference type="PANTHER" id="PTHR12390:SF0">
    <property type="entry name" value="UROPORPHYRINOGEN-III SYNTHASE"/>
    <property type="match status" value="1"/>
</dbReference>
<dbReference type="InterPro" id="IPR003754">
    <property type="entry name" value="4pyrrol_synth_uPrphyn_synth"/>
</dbReference>
<evidence type="ECO:0000259" key="1">
    <source>
        <dbReference type="Pfam" id="PF02602"/>
    </source>
</evidence>
<dbReference type="SUPFAM" id="SSF69618">
    <property type="entry name" value="HemD-like"/>
    <property type="match status" value="1"/>
</dbReference>
<sequence length="247" mass="28353">MKKILISQPKPSSEKSPYYDIAKEYGVELVFRPFVRVEGISSREFRQQKISILDYTAVVFTSRHAIDNYFLLAKELRITIPEDMKYFCVTETIALYIQKYTQYRKRKIFFGSTGKIDDLIPTMVKHKNEKYLVPMSDVHSDTIQKLLDAKNLKHTECVMYRTVSDDLTEEEVKNFDYSMVIFVSPTGVKSLATSMPDFKDRGIHVGAFGPATAAAVKEEGYNLDFMAPSKEYPSMTSALQAFLKKNK</sequence>
<dbReference type="EMBL" id="AP035785">
    <property type="protein sequence ID" value="BFO71913.1"/>
    <property type="molecule type" value="Genomic_DNA"/>
</dbReference>
<dbReference type="InterPro" id="IPR039793">
    <property type="entry name" value="UROS/Hem4"/>
</dbReference>
<proteinExistence type="predicted"/>
<dbReference type="CDD" id="cd06578">
    <property type="entry name" value="HemD"/>
    <property type="match status" value="1"/>
</dbReference>
<dbReference type="GO" id="GO:0005829">
    <property type="term" value="C:cytosol"/>
    <property type="evidence" value="ECO:0007669"/>
    <property type="project" value="TreeGrafter"/>
</dbReference>
<evidence type="ECO:0000313" key="2">
    <source>
        <dbReference type="EMBL" id="BFO71913.1"/>
    </source>
</evidence>
<organism evidence="2">
    <name type="scientific">Prevotella sp. GTC17253</name>
    <dbReference type="NCBI Taxonomy" id="3236793"/>
    <lineage>
        <taxon>Bacteria</taxon>
        <taxon>Pseudomonadati</taxon>
        <taxon>Bacteroidota</taxon>
        <taxon>Bacteroidia</taxon>
        <taxon>Bacteroidales</taxon>
        <taxon>Prevotellaceae</taxon>
        <taxon>Prevotella</taxon>
    </lineage>
</organism>
<dbReference type="InterPro" id="IPR036108">
    <property type="entry name" value="4pyrrol_syn_uPrphyn_synt_sf"/>
</dbReference>
<reference evidence="2" key="1">
    <citation type="submission" date="2024-07" db="EMBL/GenBank/DDBJ databases">
        <title>Complete genome sequence of Prevotella sp. YM-2024 GTC17253.</title>
        <authorList>
            <person name="Hayashi M."/>
            <person name="Muto Y."/>
            <person name="Tanaka K."/>
            <person name="Niwa H."/>
        </authorList>
    </citation>
    <scope>NUCLEOTIDE SEQUENCE</scope>
    <source>
        <strain evidence="2">GTC17253</strain>
    </source>
</reference>
<dbReference type="Gene3D" id="3.40.50.10090">
    <property type="match status" value="2"/>
</dbReference>
<accession>A0AB33IQB6</accession>
<name>A0AB33IQB6_9BACT</name>
<dbReference type="PANTHER" id="PTHR12390">
    <property type="entry name" value="UROPORPHYRINOGEN III SYNTHASE"/>
    <property type="match status" value="1"/>
</dbReference>
<protein>
    <submittedName>
        <fullName evidence="2">Uroporphyrinogen-III synthase</fullName>
    </submittedName>
</protein>
<dbReference type="GO" id="GO:0004852">
    <property type="term" value="F:uroporphyrinogen-III synthase activity"/>
    <property type="evidence" value="ECO:0007669"/>
    <property type="project" value="InterPro"/>
</dbReference>
<gene>
    <name evidence="2" type="ORF">GTC17253_18790</name>
</gene>
<dbReference type="GO" id="GO:0006780">
    <property type="term" value="P:uroporphyrinogen III biosynthetic process"/>
    <property type="evidence" value="ECO:0007669"/>
    <property type="project" value="InterPro"/>
</dbReference>
<feature type="domain" description="Tetrapyrrole biosynthesis uroporphyrinogen III synthase" evidence="1">
    <location>
        <begin position="22"/>
        <end position="236"/>
    </location>
</feature>
<dbReference type="Pfam" id="PF02602">
    <property type="entry name" value="HEM4"/>
    <property type="match status" value="1"/>
</dbReference>
<dbReference type="AlphaFoldDB" id="A0AB33IQB6"/>